<dbReference type="InterPro" id="IPR013324">
    <property type="entry name" value="RNA_pol_sigma_r3/r4-like"/>
</dbReference>
<evidence type="ECO:0000256" key="4">
    <source>
        <dbReference type="ARBA" id="ARBA00023125"/>
    </source>
</evidence>
<dbReference type="RefSeq" id="WP_168514638.1">
    <property type="nucleotide sequence ID" value="NZ_JAAXLS010000006.1"/>
</dbReference>
<dbReference type="Gene3D" id="1.10.1740.10">
    <property type="match status" value="1"/>
</dbReference>
<keyword evidence="3" id="KW-0731">Sigma factor</keyword>
<dbReference type="SUPFAM" id="SSF88946">
    <property type="entry name" value="Sigma2 domain of RNA polymerase sigma factors"/>
    <property type="match status" value="1"/>
</dbReference>
<evidence type="ECO:0000259" key="6">
    <source>
        <dbReference type="Pfam" id="PF04542"/>
    </source>
</evidence>
<reference evidence="8 9" key="1">
    <citation type="submission" date="2020-04" db="EMBL/GenBank/DDBJ databases">
        <title>Novel species.</title>
        <authorList>
            <person name="Teo W.F.A."/>
            <person name="Lipun K."/>
            <person name="Srisuk N."/>
            <person name="Duangmal K."/>
        </authorList>
    </citation>
    <scope>NUCLEOTIDE SEQUENCE [LARGE SCALE GENOMIC DNA]</scope>
    <source>
        <strain evidence="8 9">K13G38</strain>
    </source>
</reference>
<feature type="domain" description="RNA polymerase sigma-70 region 2" evidence="6">
    <location>
        <begin position="24"/>
        <end position="95"/>
    </location>
</feature>
<comment type="similarity">
    <text evidence="1">Belongs to the sigma-70 factor family. ECF subfamily.</text>
</comment>
<dbReference type="InterPro" id="IPR013325">
    <property type="entry name" value="RNA_pol_sigma_r2"/>
</dbReference>
<dbReference type="Gene3D" id="1.10.10.10">
    <property type="entry name" value="Winged helix-like DNA-binding domain superfamily/Winged helix DNA-binding domain"/>
    <property type="match status" value="1"/>
</dbReference>
<evidence type="ECO:0000256" key="5">
    <source>
        <dbReference type="ARBA" id="ARBA00023163"/>
    </source>
</evidence>
<dbReference type="Proteomes" id="UP000715441">
    <property type="component" value="Unassembled WGS sequence"/>
</dbReference>
<dbReference type="InterPro" id="IPR013249">
    <property type="entry name" value="RNA_pol_sigma70_r4_t2"/>
</dbReference>
<sequence>MVSPVERELVVAAMEGDSVATTELVRRLQPLVRRYCHRRISARERWRIDVDDVVQEVSIAVVHALPRYRYQIQAFVPYTYGIASKKIAEHRRAMARETVLPAGDLTEEKWALPDRSADPERRSEQSATRHELVTLLNTLAPPSRAVVLLRVVEGLSARETADRLGMPSCGAVRVAQHRALSQLRTRLVEQTGEIAVTGSLTARAG</sequence>
<comment type="caution">
    <text evidence="8">The sequence shown here is derived from an EMBL/GenBank/DDBJ whole genome shotgun (WGS) entry which is preliminary data.</text>
</comment>
<gene>
    <name evidence="8" type="ORF">HFP15_11840</name>
</gene>
<protein>
    <submittedName>
        <fullName evidence="8">Sigma-70 family RNA polymerase sigma factor</fullName>
    </submittedName>
</protein>
<evidence type="ECO:0000256" key="2">
    <source>
        <dbReference type="ARBA" id="ARBA00023015"/>
    </source>
</evidence>
<evidence type="ECO:0000313" key="9">
    <source>
        <dbReference type="Proteomes" id="UP000715441"/>
    </source>
</evidence>
<proteinExistence type="inferred from homology"/>
<organism evidence="8 9">
    <name type="scientific">Amycolatopsis acididurans</name>
    <dbReference type="NCBI Taxonomy" id="2724524"/>
    <lineage>
        <taxon>Bacteria</taxon>
        <taxon>Bacillati</taxon>
        <taxon>Actinomycetota</taxon>
        <taxon>Actinomycetes</taxon>
        <taxon>Pseudonocardiales</taxon>
        <taxon>Pseudonocardiaceae</taxon>
        <taxon>Amycolatopsis</taxon>
    </lineage>
</organism>
<dbReference type="InterPro" id="IPR036388">
    <property type="entry name" value="WH-like_DNA-bd_sf"/>
</dbReference>
<dbReference type="NCBIfam" id="TIGR02937">
    <property type="entry name" value="sigma70-ECF"/>
    <property type="match status" value="1"/>
</dbReference>
<dbReference type="InterPro" id="IPR007627">
    <property type="entry name" value="RNA_pol_sigma70_r2"/>
</dbReference>
<evidence type="ECO:0000256" key="3">
    <source>
        <dbReference type="ARBA" id="ARBA00023082"/>
    </source>
</evidence>
<dbReference type="InterPro" id="IPR014284">
    <property type="entry name" value="RNA_pol_sigma-70_dom"/>
</dbReference>
<dbReference type="InterPro" id="IPR039425">
    <property type="entry name" value="RNA_pol_sigma-70-like"/>
</dbReference>
<evidence type="ECO:0000256" key="1">
    <source>
        <dbReference type="ARBA" id="ARBA00010641"/>
    </source>
</evidence>
<dbReference type="PANTHER" id="PTHR43133:SF58">
    <property type="entry name" value="ECF RNA POLYMERASE SIGMA FACTOR SIGD"/>
    <property type="match status" value="1"/>
</dbReference>
<dbReference type="Pfam" id="PF04542">
    <property type="entry name" value="Sigma70_r2"/>
    <property type="match status" value="1"/>
</dbReference>
<dbReference type="Pfam" id="PF08281">
    <property type="entry name" value="Sigma70_r4_2"/>
    <property type="match status" value="1"/>
</dbReference>
<dbReference type="CDD" id="cd06171">
    <property type="entry name" value="Sigma70_r4"/>
    <property type="match status" value="1"/>
</dbReference>
<dbReference type="SUPFAM" id="SSF88659">
    <property type="entry name" value="Sigma3 and sigma4 domains of RNA polymerase sigma factors"/>
    <property type="match status" value="1"/>
</dbReference>
<keyword evidence="4" id="KW-0238">DNA-binding</keyword>
<name>A0ABX1J1P3_9PSEU</name>
<keyword evidence="5" id="KW-0804">Transcription</keyword>
<evidence type="ECO:0000259" key="7">
    <source>
        <dbReference type="Pfam" id="PF08281"/>
    </source>
</evidence>
<evidence type="ECO:0000313" key="8">
    <source>
        <dbReference type="EMBL" id="NKQ53569.1"/>
    </source>
</evidence>
<feature type="domain" description="RNA polymerase sigma factor 70 region 4 type 2" evidence="7">
    <location>
        <begin position="130"/>
        <end position="183"/>
    </location>
</feature>
<dbReference type="PANTHER" id="PTHR43133">
    <property type="entry name" value="RNA POLYMERASE ECF-TYPE SIGMA FACTO"/>
    <property type="match status" value="1"/>
</dbReference>
<accession>A0ABX1J1P3</accession>
<keyword evidence="2" id="KW-0805">Transcription regulation</keyword>
<keyword evidence="9" id="KW-1185">Reference proteome</keyword>
<dbReference type="EMBL" id="JAAXLS010000006">
    <property type="protein sequence ID" value="NKQ53569.1"/>
    <property type="molecule type" value="Genomic_DNA"/>
</dbReference>